<proteinExistence type="predicted"/>
<feature type="region of interest" description="Disordered" evidence="1">
    <location>
        <begin position="1"/>
        <end position="51"/>
    </location>
</feature>
<evidence type="ECO:0000313" key="3">
    <source>
        <dbReference type="Proteomes" id="UP000727056"/>
    </source>
</evidence>
<comment type="caution">
    <text evidence="2">The sequence shown here is derived from an EMBL/GenBank/DDBJ whole genome shotgun (WGS) entry which is preliminary data.</text>
</comment>
<dbReference type="EMBL" id="JAAVJC010000166">
    <property type="protein sequence ID" value="NJQ16571.1"/>
    <property type="molecule type" value="Genomic_DNA"/>
</dbReference>
<keyword evidence="3" id="KW-1185">Reference proteome</keyword>
<evidence type="ECO:0000256" key="1">
    <source>
        <dbReference type="SAM" id="MobiDB-lite"/>
    </source>
</evidence>
<organism evidence="2 3">
    <name type="scientific">Streptomyces bohaiensis</name>
    <dbReference type="NCBI Taxonomy" id="1431344"/>
    <lineage>
        <taxon>Bacteria</taxon>
        <taxon>Bacillati</taxon>
        <taxon>Actinomycetota</taxon>
        <taxon>Actinomycetes</taxon>
        <taxon>Kitasatosporales</taxon>
        <taxon>Streptomycetaceae</taxon>
        <taxon>Streptomyces</taxon>
    </lineage>
</organism>
<protein>
    <recommendedName>
        <fullName evidence="4">SHOCT domain-containing protein</fullName>
    </recommendedName>
</protein>
<dbReference type="RefSeq" id="WP_168089295.1">
    <property type="nucleotide sequence ID" value="NZ_BHZH01000291.1"/>
</dbReference>
<sequence>MAKQSDEYGPRSPDYGLSYESDSVSAEKPEYGRRSPDYGLSYSPDPWDDADTVPDEWEWQSNTFEDRNFADINEAWLERSFREGHITREEFANLKRRDI</sequence>
<accession>A0ABX1CE26</accession>
<name>A0ABX1CE26_9ACTN</name>
<reference evidence="2 3" key="1">
    <citation type="submission" date="2020-03" db="EMBL/GenBank/DDBJ databases">
        <title>Draft genome of Streptomyces sp. ventii, isolated from the Axial Seamount in the Pacific Ocean, and resequencing of the two type strains Streptomyces lonarensis strain NCL 716 and Streptomyces bohaiensis strain 11A07.</title>
        <authorList>
            <person name="Loughran R.M."/>
            <person name="Pfannmuller K.M."/>
            <person name="Wasson B.J."/>
            <person name="Deadmond M.C."/>
            <person name="Paddock B.E."/>
            <person name="Koyack M.J."/>
            <person name="Gallegos D.A."/>
            <person name="Mitchell E.A."/>
            <person name="Ushijima B."/>
            <person name="Saw J.H."/>
            <person name="Mcphail K.L."/>
            <person name="Videau P."/>
        </authorList>
    </citation>
    <scope>NUCLEOTIDE SEQUENCE [LARGE SCALE GENOMIC DNA]</scope>
    <source>
        <strain evidence="2 3">11A07</strain>
    </source>
</reference>
<evidence type="ECO:0000313" key="2">
    <source>
        <dbReference type="EMBL" id="NJQ16571.1"/>
    </source>
</evidence>
<gene>
    <name evidence="2" type="ORF">HCN52_16910</name>
</gene>
<dbReference type="Proteomes" id="UP000727056">
    <property type="component" value="Unassembled WGS sequence"/>
</dbReference>
<feature type="compositionally biased region" description="Basic and acidic residues" evidence="1">
    <location>
        <begin position="25"/>
        <end position="36"/>
    </location>
</feature>
<evidence type="ECO:0008006" key="4">
    <source>
        <dbReference type="Google" id="ProtNLM"/>
    </source>
</evidence>